<sequence>MQMKSKLPRSSPEEQGVSSKAISQFLDNIQEEKHELHSLMILRHGHVITEGWWNPFNSDNEHALFSLTKSFTSIAVGFAINEGLFSLEDTVSSFFPDIEINQINGFKPIQVRDLLTLSVGHEKATMGWDLQQIKGSWIEHFLNIPLDHEPGTRFLYNTSASHMLSAIVQQVTGKKLIDFLEPRLFGPLGISKPNWQTSPDGHNTGGHGMSLKTDDIAKFGQFLLQKGFWEGRQLLPVSWIEEASSLQILNGDNKDDDWQQGYGYQFWLCRHGAYRADGAYGQFCIILPDQEAVVIMTGAVQNGARVLNLVWECLLSAMRKDPFPKDLSAQTTLRHQLKNLRLEIPELAEISPLSKVISNKIYKMDSNIHNIKEVSIMFDSDSCTFMVMDSRGKHYIKCGYQEWVEGTTVLFDNVYHFLYQPEEVKVYAKAGWKNEKEFEMIWCFIDTPFTDKLTCRFDGKNIQLKREMNMVQDHGQYTIGGRMEKKSFN</sequence>
<comment type="caution">
    <text evidence="2">The sequence shown here is derived from an EMBL/GenBank/DDBJ whole genome shotgun (WGS) entry which is preliminary data.</text>
</comment>
<reference evidence="2 3" key="1">
    <citation type="submission" date="2018-10" db="EMBL/GenBank/DDBJ databases">
        <title>Falsibacillus sp. genome draft.</title>
        <authorList>
            <person name="Shi S."/>
        </authorList>
    </citation>
    <scope>NUCLEOTIDE SEQUENCE [LARGE SCALE GENOMIC DNA]</scope>
    <source>
        <strain evidence="2 3">GY 10110</strain>
    </source>
</reference>
<dbReference type="SUPFAM" id="SSF56601">
    <property type="entry name" value="beta-lactamase/transpeptidase-like"/>
    <property type="match status" value="1"/>
</dbReference>
<dbReference type="PANTHER" id="PTHR43283">
    <property type="entry name" value="BETA-LACTAMASE-RELATED"/>
    <property type="match status" value="1"/>
</dbReference>
<dbReference type="EMBL" id="RCVZ01000011">
    <property type="protein sequence ID" value="RLQ94028.1"/>
    <property type="molecule type" value="Genomic_DNA"/>
</dbReference>
<organism evidence="2 3">
    <name type="scientific">Falsibacillus albus</name>
    <dbReference type="NCBI Taxonomy" id="2478915"/>
    <lineage>
        <taxon>Bacteria</taxon>
        <taxon>Bacillati</taxon>
        <taxon>Bacillota</taxon>
        <taxon>Bacilli</taxon>
        <taxon>Bacillales</taxon>
        <taxon>Bacillaceae</taxon>
        <taxon>Falsibacillus</taxon>
    </lineage>
</organism>
<dbReference type="InterPro" id="IPR050789">
    <property type="entry name" value="Diverse_Enzym_Activities"/>
</dbReference>
<keyword evidence="2" id="KW-0378">Hydrolase</keyword>
<dbReference type="PANTHER" id="PTHR43283:SF7">
    <property type="entry name" value="BETA-LACTAMASE-RELATED DOMAIN-CONTAINING PROTEIN"/>
    <property type="match status" value="1"/>
</dbReference>
<dbReference type="Proteomes" id="UP000276770">
    <property type="component" value="Unassembled WGS sequence"/>
</dbReference>
<dbReference type="InterPro" id="IPR001466">
    <property type="entry name" value="Beta-lactam-related"/>
</dbReference>
<evidence type="ECO:0000313" key="2">
    <source>
        <dbReference type="EMBL" id="RLQ94028.1"/>
    </source>
</evidence>
<protein>
    <submittedName>
        <fullName evidence="2">Class C beta-lactamase-related serine hydrolase</fullName>
    </submittedName>
</protein>
<dbReference type="Pfam" id="PF00144">
    <property type="entry name" value="Beta-lactamase"/>
    <property type="match status" value="1"/>
</dbReference>
<gene>
    <name evidence="2" type="ORF">D9X91_15450</name>
</gene>
<evidence type="ECO:0000259" key="1">
    <source>
        <dbReference type="Pfam" id="PF00144"/>
    </source>
</evidence>
<dbReference type="GO" id="GO:0016787">
    <property type="term" value="F:hydrolase activity"/>
    <property type="evidence" value="ECO:0007669"/>
    <property type="project" value="UniProtKB-KW"/>
</dbReference>
<proteinExistence type="predicted"/>
<keyword evidence="3" id="KW-1185">Reference proteome</keyword>
<accession>A0A3L7JT54</accession>
<feature type="domain" description="Beta-lactamase-related" evidence="1">
    <location>
        <begin position="38"/>
        <end position="296"/>
    </location>
</feature>
<dbReference type="AlphaFoldDB" id="A0A3L7JT54"/>
<evidence type="ECO:0000313" key="3">
    <source>
        <dbReference type="Proteomes" id="UP000276770"/>
    </source>
</evidence>
<dbReference type="Gene3D" id="3.40.710.10">
    <property type="entry name" value="DD-peptidase/beta-lactamase superfamily"/>
    <property type="match status" value="1"/>
</dbReference>
<name>A0A3L7JT54_9BACI</name>
<dbReference type="InterPro" id="IPR012338">
    <property type="entry name" value="Beta-lactam/transpept-like"/>
</dbReference>